<gene>
    <name evidence="1" type="ORF">NAPIS_ORF00634</name>
</gene>
<evidence type="ECO:0000313" key="1">
    <source>
        <dbReference type="EMBL" id="EQB61785.1"/>
    </source>
</evidence>
<keyword evidence="2" id="KW-1185">Reference proteome</keyword>
<dbReference type="HOGENOM" id="CLU_2237319_0_0_1"/>
<dbReference type="Proteomes" id="UP000053780">
    <property type="component" value="Unassembled WGS sequence"/>
</dbReference>
<dbReference type="VEuPathDB" id="MicrosporidiaDB:NAPIS_ORF00634"/>
<reference evidence="1 2" key="1">
    <citation type="journal article" date="2013" name="BMC Genomics">
        <title>Genome sequencing and comparative genomics of honey bee microsporidia, Nosema apis reveal novel insights into host-parasite interactions.</title>
        <authorList>
            <person name="Chen Yp."/>
            <person name="Pettis J.S."/>
            <person name="Zhao Y."/>
            <person name="Liu X."/>
            <person name="Tallon L.J."/>
            <person name="Sadzewicz L.D."/>
            <person name="Li R."/>
            <person name="Zheng H."/>
            <person name="Huang S."/>
            <person name="Zhang X."/>
            <person name="Hamilton M.C."/>
            <person name="Pernal S.F."/>
            <person name="Melathopoulos A.P."/>
            <person name="Yan X."/>
            <person name="Evans J.D."/>
        </authorList>
    </citation>
    <scope>NUCLEOTIDE SEQUENCE [LARGE SCALE GENOMIC DNA]</scope>
    <source>
        <strain evidence="1 2">BRL 01</strain>
    </source>
</reference>
<dbReference type="AlphaFoldDB" id="T0ML95"/>
<name>T0ML95_9MICR</name>
<evidence type="ECO:0000313" key="2">
    <source>
        <dbReference type="Proteomes" id="UP000053780"/>
    </source>
</evidence>
<dbReference type="EMBL" id="KE647090">
    <property type="protein sequence ID" value="EQB61785.1"/>
    <property type="molecule type" value="Genomic_DNA"/>
</dbReference>
<protein>
    <submittedName>
        <fullName evidence="1">Uncharacterized protein</fullName>
    </submittedName>
</protein>
<proteinExistence type="predicted"/>
<sequence>MKKLKGKKVTEARYEFPQQFGFNYFHSQLEEIQEFNLLWDMIPITDYLFQFDDDIKNSAKELYENYAKVYRSVNDTNIITKSEYKYLENWYKGRLMEESSLCKIF</sequence>
<accession>T0ML95</accession>
<organism evidence="1 2">
    <name type="scientific">Vairimorpha apis BRL 01</name>
    <dbReference type="NCBI Taxonomy" id="1037528"/>
    <lineage>
        <taxon>Eukaryota</taxon>
        <taxon>Fungi</taxon>
        <taxon>Fungi incertae sedis</taxon>
        <taxon>Microsporidia</taxon>
        <taxon>Nosematidae</taxon>
        <taxon>Vairimorpha</taxon>
    </lineage>
</organism>